<name>A0A6J6I1N6_9ZZZZ</name>
<accession>A0A6J6I1N6</accession>
<proteinExistence type="predicted"/>
<protein>
    <submittedName>
        <fullName evidence="1">Unannotated protein</fullName>
    </submittedName>
</protein>
<dbReference type="EMBL" id="CAEZVD010000021">
    <property type="protein sequence ID" value="CAB4618557.1"/>
    <property type="molecule type" value="Genomic_DNA"/>
</dbReference>
<organism evidence="1">
    <name type="scientific">freshwater metagenome</name>
    <dbReference type="NCBI Taxonomy" id="449393"/>
    <lineage>
        <taxon>unclassified sequences</taxon>
        <taxon>metagenomes</taxon>
        <taxon>ecological metagenomes</taxon>
    </lineage>
</organism>
<sequence>MLGEALGDGLGLASTAVADTGKSRQIATIGVVRTTFQLAGLGLGVG</sequence>
<dbReference type="AlphaFoldDB" id="A0A6J6I1N6"/>
<reference evidence="1" key="1">
    <citation type="submission" date="2020-05" db="EMBL/GenBank/DDBJ databases">
        <authorList>
            <person name="Chiriac C."/>
            <person name="Salcher M."/>
            <person name="Ghai R."/>
            <person name="Kavagutti S V."/>
        </authorList>
    </citation>
    <scope>NUCLEOTIDE SEQUENCE</scope>
</reference>
<gene>
    <name evidence="1" type="ORF">UFOPK1909_00378</name>
</gene>
<evidence type="ECO:0000313" key="1">
    <source>
        <dbReference type="EMBL" id="CAB4618557.1"/>
    </source>
</evidence>